<organism evidence="2 4">
    <name type="scientific">[Clostridium] clostridioforme 90A8</name>
    <dbReference type="NCBI Taxonomy" id="999408"/>
    <lineage>
        <taxon>Bacteria</taxon>
        <taxon>Bacillati</taxon>
        <taxon>Bacillota</taxon>
        <taxon>Clostridia</taxon>
        <taxon>Lachnospirales</taxon>
        <taxon>Lachnospiraceae</taxon>
        <taxon>Enterocloster</taxon>
    </lineage>
</organism>
<feature type="domain" description="DUF6848" evidence="1">
    <location>
        <begin position="15"/>
        <end position="108"/>
    </location>
</feature>
<protein>
    <recommendedName>
        <fullName evidence="1">DUF6848 domain-containing protein</fullName>
    </recommendedName>
</protein>
<reference evidence="2 4" key="1">
    <citation type="submission" date="2013-01" db="EMBL/GenBank/DDBJ databases">
        <title>The Genome Sequence of Clostridium clostridioforme 90A8.</title>
        <authorList>
            <consortium name="The Broad Institute Genome Sequencing Platform"/>
            <person name="Earl A."/>
            <person name="Ward D."/>
            <person name="Feldgarden M."/>
            <person name="Gevers D."/>
            <person name="Courvalin P."/>
            <person name="Lambert T."/>
            <person name="Walker B."/>
            <person name="Young S.K."/>
            <person name="Zeng Q."/>
            <person name="Gargeya S."/>
            <person name="Fitzgerald M."/>
            <person name="Haas B."/>
            <person name="Abouelleil A."/>
            <person name="Alvarado L."/>
            <person name="Arachchi H.M."/>
            <person name="Berlin A.M."/>
            <person name="Chapman S.B."/>
            <person name="Dewar J."/>
            <person name="Goldberg J."/>
            <person name="Griggs A."/>
            <person name="Gujja S."/>
            <person name="Hansen M."/>
            <person name="Howarth C."/>
            <person name="Imamovic A."/>
            <person name="Larimer J."/>
            <person name="McCowan C."/>
            <person name="Murphy C."/>
            <person name="Neiman D."/>
            <person name="Pearson M."/>
            <person name="Priest M."/>
            <person name="Roberts A."/>
            <person name="Saif S."/>
            <person name="Shea T."/>
            <person name="Sisk P."/>
            <person name="Sykes S."/>
            <person name="Wortman J."/>
            <person name="Nusbaum C."/>
            <person name="Birren B."/>
        </authorList>
    </citation>
    <scope>NUCLEOTIDE SEQUENCE [LARGE SCALE GENOMIC DNA]</scope>
    <source>
        <strain evidence="2 4">90A8</strain>
    </source>
</reference>
<dbReference type="GeneID" id="93163062"/>
<dbReference type="EMBL" id="AGYR01000087">
    <property type="protein sequence ID" value="ENZ04833.1"/>
    <property type="molecule type" value="Genomic_DNA"/>
</dbReference>
<dbReference type="Proteomes" id="UP000013085">
    <property type="component" value="Unassembled WGS sequence"/>
</dbReference>
<dbReference type="Gene3D" id="3.30.2220.10">
    <property type="entry name" value="rbstp2171"/>
    <property type="match status" value="1"/>
</dbReference>
<evidence type="ECO:0000313" key="3">
    <source>
        <dbReference type="EMBL" id="ENZ08324.1"/>
    </source>
</evidence>
<proteinExistence type="predicted"/>
<gene>
    <name evidence="3" type="ORF">HMPREF1090_04989</name>
    <name evidence="2" type="ORF">HMPREF1090_05821</name>
</gene>
<dbReference type="EMBL" id="AGYR01000062">
    <property type="protein sequence ID" value="ENZ08324.1"/>
    <property type="molecule type" value="Genomic_DNA"/>
</dbReference>
<evidence type="ECO:0000259" key="1">
    <source>
        <dbReference type="Pfam" id="PF20941"/>
    </source>
</evidence>
<comment type="caution">
    <text evidence="2">The sequence shown here is derived from an EMBL/GenBank/DDBJ whole genome shotgun (WGS) entry which is preliminary data.</text>
</comment>
<dbReference type="HOGENOM" id="CLU_147407_0_0_9"/>
<dbReference type="PATRIC" id="fig|999408.3.peg.5376"/>
<name>A0A0E2H1H2_9FIRM</name>
<dbReference type="RefSeq" id="WP_002593031.1">
    <property type="nucleotide sequence ID" value="NZ_KB850991.1"/>
</dbReference>
<dbReference type="Pfam" id="PF20941">
    <property type="entry name" value="DUF6848"/>
    <property type="match status" value="1"/>
</dbReference>
<sequence>MEAKELREQLKGTDEKYYEVTVTLQVDDETEEDKTYFFRKPKTPSYDRYLKTVQTSNSKALTAFCLDNIHPDQRETLEADFKEYPAMALSVGEKLLAMLGLSKATAVKKL</sequence>
<dbReference type="InterPro" id="IPR049294">
    <property type="entry name" value="DUF6848"/>
</dbReference>
<accession>A0A0E2H1H2</accession>
<dbReference type="AlphaFoldDB" id="A0A0E2H1H2"/>
<evidence type="ECO:0000313" key="4">
    <source>
        <dbReference type="Proteomes" id="UP000013085"/>
    </source>
</evidence>
<evidence type="ECO:0000313" key="2">
    <source>
        <dbReference type="EMBL" id="ENZ04833.1"/>
    </source>
</evidence>